<keyword evidence="5" id="KW-1185">Reference proteome</keyword>
<dbReference type="AlphaFoldDB" id="A0A3M9XJ83"/>
<dbReference type="InterPro" id="IPR003165">
    <property type="entry name" value="Piwi"/>
</dbReference>
<gene>
    <name evidence="4" type="ORF">D1O30_20735</name>
</gene>
<dbReference type="InterPro" id="IPR036397">
    <property type="entry name" value="RNaseH_sf"/>
</dbReference>
<evidence type="ECO:0000256" key="2">
    <source>
        <dbReference type="ARBA" id="ARBA00035032"/>
    </source>
</evidence>
<evidence type="ECO:0000259" key="3">
    <source>
        <dbReference type="SMART" id="SM00950"/>
    </source>
</evidence>
<sequence>MQFSNGRRDIDPRRALSANGPADHRGLRTIRVGLVGLMDDVNAARAWIGCLDAFKAARERNARRFRDWPGAEKALGAKFGIEQQFVRIIDKSQFDRLFRERISGDEFEALVELFEGPLIAMFGDVRPDCIVVCIPDALGDLRVQNPELSARERRALEILKREEESAQGDLFAPTEEELAEAEALRTTAEDLLFRTFYRALKAKIHKYDNAVPIQVLRRTTIDRPEDAGHSQATRSWNFATALYYKSGGLPWRPADLPEGVCFIGVSFHHLKKRGGHLVYASVAQAFSSDHEPFCLKGAHIDHEQRRDRQPYLNTSQAFAMMRDILHGYEKRTGVKPKRVVVHKTSMYQPEEEEGFREGAKGIVPACDLVWLRQTPFRLIRKGSEEPWRGTLCQIEGESYLFTSGYVPWWDEFPGAHIPAPMQIGSAGPTDIEARSKEILTLSKMNWNSSDGITRLPVTLLFAKKVGEIMTELSDNVTPNPSFRFHT</sequence>
<dbReference type="Proteomes" id="UP000268623">
    <property type="component" value="Unassembled WGS sequence"/>
</dbReference>
<comment type="similarity">
    <text evidence="1">Belongs to the argonaute family. Long pAgo subfamily.</text>
</comment>
<protein>
    <recommendedName>
        <fullName evidence="2">Protein argonaute</fullName>
    </recommendedName>
</protein>
<dbReference type="GO" id="GO:0003676">
    <property type="term" value="F:nucleic acid binding"/>
    <property type="evidence" value="ECO:0007669"/>
    <property type="project" value="InterPro"/>
</dbReference>
<evidence type="ECO:0000256" key="1">
    <source>
        <dbReference type="ARBA" id="ARBA00035012"/>
    </source>
</evidence>
<dbReference type="InterPro" id="IPR012337">
    <property type="entry name" value="RNaseH-like_sf"/>
</dbReference>
<evidence type="ECO:0000313" key="4">
    <source>
        <dbReference type="EMBL" id="RNJ47891.1"/>
    </source>
</evidence>
<name>A0A3M9XJ83_9HYPH</name>
<dbReference type="SUPFAM" id="SSF53098">
    <property type="entry name" value="Ribonuclease H-like"/>
    <property type="match status" value="1"/>
</dbReference>
<proteinExistence type="inferred from homology"/>
<accession>A0A3M9XJ83</accession>
<dbReference type="EMBL" id="QWDD01000004">
    <property type="protein sequence ID" value="RNJ47891.1"/>
    <property type="molecule type" value="Genomic_DNA"/>
</dbReference>
<feature type="domain" description="Piwi" evidence="3">
    <location>
        <begin position="191"/>
        <end position="474"/>
    </location>
</feature>
<comment type="caution">
    <text evidence="4">The sequence shown here is derived from an EMBL/GenBank/DDBJ whole genome shotgun (WGS) entry which is preliminary data.</text>
</comment>
<evidence type="ECO:0000313" key="5">
    <source>
        <dbReference type="Proteomes" id="UP000268623"/>
    </source>
</evidence>
<organism evidence="4 5">
    <name type="scientific">Methylocystis hirsuta</name>
    <dbReference type="NCBI Taxonomy" id="369798"/>
    <lineage>
        <taxon>Bacteria</taxon>
        <taxon>Pseudomonadati</taxon>
        <taxon>Pseudomonadota</taxon>
        <taxon>Alphaproteobacteria</taxon>
        <taxon>Hyphomicrobiales</taxon>
        <taxon>Methylocystaceae</taxon>
        <taxon>Methylocystis</taxon>
    </lineage>
</organism>
<dbReference type="SMART" id="SM00950">
    <property type="entry name" value="Piwi"/>
    <property type="match status" value="1"/>
</dbReference>
<dbReference type="Gene3D" id="3.30.420.10">
    <property type="entry name" value="Ribonuclease H-like superfamily/Ribonuclease H"/>
    <property type="match status" value="1"/>
</dbReference>
<reference evidence="4 5" key="1">
    <citation type="submission" date="2018-08" db="EMBL/GenBank/DDBJ databases">
        <title>Genome sequence of Methylocystis hirsuta CSC1, a methanotroph able to accumulate PHAs.</title>
        <authorList>
            <person name="Bordel S."/>
            <person name="Rodriguez E."/>
            <person name="Gancedo J."/>
            <person name="Munoz R."/>
        </authorList>
    </citation>
    <scope>NUCLEOTIDE SEQUENCE [LARGE SCALE GENOMIC DNA]</scope>
    <source>
        <strain evidence="4 5">CSC1</strain>
    </source>
</reference>